<dbReference type="CDD" id="cd01650">
    <property type="entry name" value="RT_nLTR_like"/>
    <property type="match status" value="1"/>
</dbReference>
<evidence type="ECO:0000313" key="3">
    <source>
        <dbReference type="Proteomes" id="UP000466442"/>
    </source>
</evidence>
<dbReference type="Proteomes" id="UP000466442">
    <property type="component" value="Unassembled WGS sequence"/>
</dbReference>
<dbReference type="InterPro" id="IPR000477">
    <property type="entry name" value="RT_dom"/>
</dbReference>
<reference evidence="2" key="1">
    <citation type="journal article" date="2021" name="Mol. Ecol. Resour.">
        <title>Apolygus lucorum genome provides insights into omnivorousness and mesophyll feeding.</title>
        <authorList>
            <person name="Liu Y."/>
            <person name="Liu H."/>
            <person name="Wang H."/>
            <person name="Huang T."/>
            <person name="Liu B."/>
            <person name="Yang B."/>
            <person name="Yin L."/>
            <person name="Li B."/>
            <person name="Zhang Y."/>
            <person name="Zhang S."/>
            <person name="Jiang F."/>
            <person name="Zhang X."/>
            <person name="Ren Y."/>
            <person name="Wang B."/>
            <person name="Wang S."/>
            <person name="Lu Y."/>
            <person name="Wu K."/>
            <person name="Fan W."/>
            <person name="Wang G."/>
        </authorList>
    </citation>
    <scope>NUCLEOTIDE SEQUENCE</scope>
    <source>
        <strain evidence="2">12Hb</strain>
    </source>
</reference>
<dbReference type="Gene3D" id="3.60.10.10">
    <property type="entry name" value="Endonuclease/exonuclease/phosphatase"/>
    <property type="match status" value="1"/>
</dbReference>
<dbReference type="Pfam" id="PF14529">
    <property type="entry name" value="Exo_endo_phos_2"/>
    <property type="match status" value="1"/>
</dbReference>
<dbReference type="PANTHER" id="PTHR19446">
    <property type="entry name" value="REVERSE TRANSCRIPTASES"/>
    <property type="match status" value="1"/>
</dbReference>
<dbReference type="GO" id="GO:0071897">
    <property type="term" value="P:DNA biosynthetic process"/>
    <property type="evidence" value="ECO:0007669"/>
    <property type="project" value="UniProtKB-ARBA"/>
</dbReference>
<dbReference type="InterPro" id="IPR036691">
    <property type="entry name" value="Endo/exonu/phosph_ase_sf"/>
</dbReference>
<comment type="caution">
    <text evidence="2">The sequence shown here is derived from an EMBL/GenBank/DDBJ whole genome shotgun (WGS) entry which is preliminary data.</text>
</comment>
<evidence type="ECO:0000259" key="1">
    <source>
        <dbReference type="PROSITE" id="PS50878"/>
    </source>
</evidence>
<feature type="domain" description="Reverse transcriptase" evidence="1">
    <location>
        <begin position="399"/>
        <end position="646"/>
    </location>
</feature>
<dbReference type="GO" id="GO:0003824">
    <property type="term" value="F:catalytic activity"/>
    <property type="evidence" value="ECO:0007669"/>
    <property type="project" value="InterPro"/>
</dbReference>
<sequence length="667" mass="76478">MLPICESEAQVARIGIKIDSAEHLIGAFYSAPDRENHRLLMSTIWVVVHEMKQKFLMGGDYNAKHARWASATTNPRGRLLHDAVHQLNLEVYHPLEPTHYPVNPRHSPDILDIFLGKSMNHMNPNVRVIHALSSDHYPVLMNLNGTIPCRNRNNLIRHPFNWKIYGHVLANLTDLSMPLKTPQDIDKAVSKLTHNIHYAVNEASSPHNIITHRTTPHTPPHISQLLTIKHNARNLWERTQYPPHKSAYNRATLDLKSALTELKAEEKRNSVLLLNAKDGSLYRKAKLLTKQPNSIPPLKHENRWYSTAEEKARLFSCQIQKQFTPHPSHLPEFHNHVEEVVAEPLELSVFDEFFTPNQVKNAIKRSSCKKSPGSDRITQPLLKNFPRKTLVQLTQIYNAVLRTTYFPNRWKHAEIVMIPKPQKSANDPTGYRPISLLSIFSKTFERLMLPKLSPLLTPTIPRFQFGFRHLHSCQQQLHRVVEEILESFENQEVCQALCLDTKQAFDRVWHPGLLYKLKPLLPDTYFRLIQSFISNRTFHVKCDEAQSPNCSINASVPQGSVWGPILYLIYVCDIPTSQSTTAAMFADDYAVLSRDSTGTATSSNLQLLLNEIHRWSEQWRVVMNADKSSTTIFTLKTIYQTTPLTLNNQVIPQKTLSAIWESTSNRD</sequence>
<organism evidence="2 3">
    <name type="scientific">Apolygus lucorum</name>
    <name type="common">Small green plant bug</name>
    <name type="synonym">Lygocoris lucorum</name>
    <dbReference type="NCBI Taxonomy" id="248454"/>
    <lineage>
        <taxon>Eukaryota</taxon>
        <taxon>Metazoa</taxon>
        <taxon>Ecdysozoa</taxon>
        <taxon>Arthropoda</taxon>
        <taxon>Hexapoda</taxon>
        <taxon>Insecta</taxon>
        <taxon>Pterygota</taxon>
        <taxon>Neoptera</taxon>
        <taxon>Paraneoptera</taxon>
        <taxon>Hemiptera</taxon>
        <taxon>Heteroptera</taxon>
        <taxon>Panheteroptera</taxon>
        <taxon>Cimicomorpha</taxon>
        <taxon>Miridae</taxon>
        <taxon>Mirini</taxon>
        <taxon>Apolygus</taxon>
    </lineage>
</organism>
<dbReference type="InterPro" id="IPR043502">
    <property type="entry name" value="DNA/RNA_pol_sf"/>
</dbReference>
<protein>
    <recommendedName>
        <fullName evidence="1">Reverse transcriptase domain-containing protein</fullName>
    </recommendedName>
</protein>
<gene>
    <name evidence="2" type="ORF">GE061_016454</name>
</gene>
<dbReference type="EMBL" id="WIXP02000007">
    <property type="protein sequence ID" value="KAF6208005.1"/>
    <property type="molecule type" value="Genomic_DNA"/>
</dbReference>
<dbReference type="OrthoDB" id="6601260at2759"/>
<dbReference type="AlphaFoldDB" id="A0A8S9XKA1"/>
<keyword evidence="3" id="KW-1185">Reference proteome</keyword>
<dbReference type="SUPFAM" id="SSF56672">
    <property type="entry name" value="DNA/RNA polymerases"/>
    <property type="match status" value="1"/>
</dbReference>
<dbReference type="Pfam" id="PF00078">
    <property type="entry name" value="RVT_1"/>
    <property type="match status" value="1"/>
</dbReference>
<evidence type="ECO:0000313" key="2">
    <source>
        <dbReference type="EMBL" id="KAF6208005.1"/>
    </source>
</evidence>
<dbReference type="SUPFAM" id="SSF56219">
    <property type="entry name" value="DNase I-like"/>
    <property type="match status" value="1"/>
</dbReference>
<accession>A0A8S9XKA1</accession>
<proteinExistence type="predicted"/>
<name>A0A8S9XKA1_APOLU</name>
<dbReference type="InterPro" id="IPR005135">
    <property type="entry name" value="Endo/exonuclease/phosphatase"/>
</dbReference>
<dbReference type="PROSITE" id="PS50878">
    <property type="entry name" value="RT_POL"/>
    <property type="match status" value="1"/>
</dbReference>